<dbReference type="OrthoDB" id="6975485at2"/>
<name>C7RJ30_ACCRE</name>
<evidence type="ECO:0008006" key="3">
    <source>
        <dbReference type="Google" id="ProtNLM"/>
    </source>
</evidence>
<dbReference type="eggNOG" id="COG1403">
    <property type="taxonomic scope" value="Bacteria"/>
</dbReference>
<feature type="region of interest" description="Disordered" evidence="1">
    <location>
        <begin position="1"/>
        <end position="29"/>
    </location>
</feature>
<proteinExistence type="predicted"/>
<reference evidence="2" key="2">
    <citation type="submission" date="2009-09" db="EMBL/GenBank/DDBJ databases">
        <title>Complete sequence of chromosome of Candidatus Accumulibacter phosphatis clade IIA str. UW-1.</title>
        <authorList>
            <consortium name="US DOE Joint Genome Institute"/>
            <person name="Martin H.G."/>
            <person name="Ivanova N."/>
            <person name="Kunin V."/>
            <person name="Warnecke F."/>
            <person name="Barry K."/>
            <person name="He S."/>
            <person name="Salamov A."/>
            <person name="Szeto E."/>
            <person name="Dalin E."/>
            <person name="Pangilinan J.L."/>
            <person name="Lapidus A."/>
            <person name="Lowry S."/>
            <person name="Kyrpides N.C."/>
            <person name="McMahon K.D."/>
            <person name="Hugenholtz P."/>
        </authorList>
    </citation>
    <scope>NUCLEOTIDE SEQUENCE [LARGE SCALE GENOMIC DNA]</scope>
    <source>
        <strain evidence="2">UW-1</strain>
    </source>
</reference>
<sequence length="257" mass="28924">MRHVAPTGAGPVALSQANQTPPESSDEVTRRWHEFAPSKQAVIDRLLQDQYMLCCYSELRADLYGLGYHIEHIENKSQNPQRTFDWSNLAASALSSDEGLPKLASYRAAIPGKVEVNFGGHAREKQNQVDTVQFVSIRDPQCASYFAYLSNGEMGPNLNRSLADQARAEYTIRLLNLNSPYLVTLRRNLWDELDALLAQHLDKGWSIEHLCQGEMTPHGRHTAPHYLPALNSFFSLTRQFFGPVAEQTLRQYAPGLV</sequence>
<protein>
    <recommendedName>
        <fullName evidence="3">TIGR02646 family protein</fullName>
    </recommendedName>
</protein>
<reference evidence="2" key="1">
    <citation type="submission" date="2009-08" db="EMBL/GenBank/DDBJ databases">
        <authorList>
            <consortium name="US DOE Joint Genome Institute"/>
            <person name="Lucas S."/>
            <person name="Copeland A."/>
            <person name="Lapidus A."/>
            <person name="Glavina del Rio T."/>
            <person name="Dalin E."/>
            <person name="Tice H."/>
            <person name="Bruce D."/>
            <person name="Barry K."/>
            <person name="Pitluck S."/>
            <person name="Lowry S."/>
            <person name="Larimer F."/>
            <person name="Land M."/>
            <person name="Hauser L."/>
            <person name="Kyrpides N."/>
            <person name="Ivanova N."/>
            <person name="McMahon K.D."/>
            <person name="Hugenholtz P."/>
        </authorList>
    </citation>
    <scope>NUCLEOTIDE SEQUENCE</scope>
    <source>
        <strain evidence="2">UW-1</strain>
    </source>
</reference>
<dbReference type="HOGENOM" id="CLU_100974_0_0_4"/>
<dbReference type="EMBL" id="CP001715">
    <property type="protein sequence ID" value="ACV36641.1"/>
    <property type="molecule type" value="Genomic_DNA"/>
</dbReference>
<evidence type="ECO:0000256" key="1">
    <source>
        <dbReference type="SAM" id="MobiDB-lite"/>
    </source>
</evidence>
<dbReference type="InterPro" id="IPR013467">
    <property type="entry name" value="HNH78-like"/>
</dbReference>
<dbReference type="STRING" id="522306.CAP2UW1_3379"/>
<dbReference type="NCBIfam" id="TIGR02646">
    <property type="entry name" value="retron system putative HNH endonuclease"/>
    <property type="match status" value="1"/>
</dbReference>
<evidence type="ECO:0000313" key="2">
    <source>
        <dbReference type="EMBL" id="ACV36641.1"/>
    </source>
</evidence>
<accession>C7RJ30</accession>
<dbReference type="AlphaFoldDB" id="C7RJ30"/>
<gene>
    <name evidence="2" type="ordered locus">CAP2UW1_3379</name>
</gene>
<dbReference type="KEGG" id="app:CAP2UW1_3379"/>
<organism evidence="2">
    <name type="scientific">Accumulibacter regalis</name>
    <dbReference type="NCBI Taxonomy" id="522306"/>
    <lineage>
        <taxon>Bacteria</taxon>
        <taxon>Pseudomonadati</taxon>
        <taxon>Pseudomonadota</taxon>
        <taxon>Betaproteobacteria</taxon>
        <taxon>Candidatus Accumulibacter</taxon>
    </lineage>
</organism>